<sequence length="84" mass="10101">MAAKKKSKKKIKRKPARNKYERTRASIRRRFLEDAATHFRPEVEEMRAAIEELSADDHFWETMERVAMHTTWRPSARRVSRRSS</sequence>
<protein>
    <submittedName>
        <fullName evidence="2">Uncharacterized protein</fullName>
    </submittedName>
</protein>
<dbReference type="AlphaFoldDB" id="A0A0F9LSH0"/>
<feature type="region of interest" description="Disordered" evidence="1">
    <location>
        <begin position="1"/>
        <end position="24"/>
    </location>
</feature>
<feature type="compositionally biased region" description="Basic residues" evidence="1">
    <location>
        <begin position="1"/>
        <end position="17"/>
    </location>
</feature>
<dbReference type="EMBL" id="LAZR01005897">
    <property type="protein sequence ID" value="KKM96318.1"/>
    <property type="molecule type" value="Genomic_DNA"/>
</dbReference>
<comment type="caution">
    <text evidence="2">The sequence shown here is derived from an EMBL/GenBank/DDBJ whole genome shotgun (WGS) entry which is preliminary data.</text>
</comment>
<name>A0A0F9LSH0_9ZZZZ</name>
<proteinExistence type="predicted"/>
<organism evidence="2">
    <name type="scientific">marine sediment metagenome</name>
    <dbReference type="NCBI Taxonomy" id="412755"/>
    <lineage>
        <taxon>unclassified sequences</taxon>
        <taxon>metagenomes</taxon>
        <taxon>ecological metagenomes</taxon>
    </lineage>
</organism>
<evidence type="ECO:0000313" key="2">
    <source>
        <dbReference type="EMBL" id="KKM96318.1"/>
    </source>
</evidence>
<reference evidence="2" key="1">
    <citation type="journal article" date="2015" name="Nature">
        <title>Complex archaea that bridge the gap between prokaryotes and eukaryotes.</title>
        <authorList>
            <person name="Spang A."/>
            <person name="Saw J.H."/>
            <person name="Jorgensen S.L."/>
            <person name="Zaremba-Niedzwiedzka K."/>
            <person name="Martijn J."/>
            <person name="Lind A.E."/>
            <person name="van Eijk R."/>
            <person name="Schleper C."/>
            <person name="Guy L."/>
            <person name="Ettema T.J."/>
        </authorList>
    </citation>
    <scope>NUCLEOTIDE SEQUENCE</scope>
</reference>
<gene>
    <name evidence="2" type="ORF">LCGC14_1179330</name>
</gene>
<evidence type="ECO:0000256" key="1">
    <source>
        <dbReference type="SAM" id="MobiDB-lite"/>
    </source>
</evidence>
<accession>A0A0F9LSH0</accession>